<dbReference type="EMBL" id="KV018507">
    <property type="protein sequence ID" value="KZV16916.1"/>
    <property type="molecule type" value="Genomic_DNA"/>
</dbReference>
<evidence type="ECO:0000256" key="1">
    <source>
        <dbReference type="ARBA" id="ARBA00006722"/>
    </source>
</evidence>
<dbReference type="AlphaFoldDB" id="A0A2Z7A621"/>
<proteinExistence type="inferred from homology"/>
<organism evidence="7 8">
    <name type="scientific">Dorcoceras hygrometricum</name>
    <dbReference type="NCBI Taxonomy" id="472368"/>
    <lineage>
        <taxon>Eukaryota</taxon>
        <taxon>Viridiplantae</taxon>
        <taxon>Streptophyta</taxon>
        <taxon>Embryophyta</taxon>
        <taxon>Tracheophyta</taxon>
        <taxon>Spermatophyta</taxon>
        <taxon>Magnoliopsida</taxon>
        <taxon>eudicotyledons</taxon>
        <taxon>Gunneridae</taxon>
        <taxon>Pentapetalae</taxon>
        <taxon>asterids</taxon>
        <taxon>lamiids</taxon>
        <taxon>Lamiales</taxon>
        <taxon>Gesneriaceae</taxon>
        <taxon>Didymocarpoideae</taxon>
        <taxon>Trichosporeae</taxon>
        <taxon>Loxocarpinae</taxon>
        <taxon>Dorcoceras</taxon>
    </lineage>
</organism>
<dbReference type="InterPro" id="IPR010851">
    <property type="entry name" value="DEFL"/>
</dbReference>
<feature type="chain" id="PRO_5016411690" evidence="6">
    <location>
        <begin position="26"/>
        <end position="159"/>
    </location>
</feature>
<accession>A0A2Z7A621</accession>
<evidence type="ECO:0000313" key="7">
    <source>
        <dbReference type="EMBL" id="KZV16916.1"/>
    </source>
</evidence>
<gene>
    <name evidence="7" type="ORF">F511_36744</name>
</gene>
<sequence length="159" mass="18433">METKKTTFLFIGLFCIVLLFNSVNADFERKDFIYQGLCSLFKDCDKYCRETGFRITGGKCIHLTRAKTSPLIILRPVIGKVFSFFGLIKLARGDPRRRGRIYMLGHSANLHKTKLTYPRRPAWRTAQMKNLLRYREQIRNQLVKDKPAGQADPGRMDSI</sequence>
<dbReference type="OrthoDB" id="1545833at2759"/>
<keyword evidence="3" id="KW-0295">Fungicide</keyword>
<keyword evidence="4" id="KW-0611">Plant defense</keyword>
<dbReference type="Proteomes" id="UP000250235">
    <property type="component" value="Unassembled WGS sequence"/>
</dbReference>
<evidence type="ECO:0000256" key="4">
    <source>
        <dbReference type="ARBA" id="ARBA00022821"/>
    </source>
</evidence>
<evidence type="ECO:0000256" key="3">
    <source>
        <dbReference type="ARBA" id="ARBA00022577"/>
    </source>
</evidence>
<name>A0A2Z7A621_9LAMI</name>
<evidence type="ECO:0000256" key="6">
    <source>
        <dbReference type="SAM" id="SignalP"/>
    </source>
</evidence>
<dbReference type="Gene3D" id="3.30.30.10">
    <property type="entry name" value="Knottin, scorpion toxin-like"/>
    <property type="match status" value="1"/>
</dbReference>
<reference evidence="7 8" key="1">
    <citation type="journal article" date="2015" name="Proc. Natl. Acad. Sci. U.S.A.">
        <title>The resurrection genome of Boea hygrometrica: A blueprint for survival of dehydration.</title>
        <authorList>
            <person name="Xiao L."/>
            <person name="Yang G."/>
            <person name="Zhang L."/>
            <person name="Yang X."/>
            <person name="Zhao S."/>
            <person name="Ji Z."/>
            <person name="Zhou Q."/>
            <person name="Hu M."/>
            <person name="Wang Y."/>
            <person name="Chen M."/>
            <person name="Xu Y."/>
            <person name="Jin H."/>
            <person name="Xiao X."/>
            <person name="Hu G."/>
            <person name="Bao F."/>
            <person name="Hu Y."/>
            <person name="Wan P."/>
            <person name="Li L."/>
            <person name="Deng X."/>
            <person name="Kuang T."/>
            <person name="Xiang C."/>
            <person name="Zhu J.K."/>
            <person name="Oliver M.J."/>
            <person name="He Y."/>
        </authorList>
    </citation>
    <scope>NUCLEOTIDE SEQUENCE [LARGE SCALE GENOMIC DNA]</scope>
    <source>
        <strain evidence="8">cv. XS01</strain>
    </source>
</reference>
<keyword evidence="8" id="KW-1185">Reference proteome</keyword>
<keyword evidence="5" id="KW-1015">Disulfide bond</keyword>
<dbReference type="Pfam" id="PF25052">
    <property type="entry name" value="AtDEF-like"/>
    <property type="match status" value="1"/>
</dbReference>
<keyword evidence="2" id="KW-0929">Antimicrobial</keyword>
<dbReference type="GO" id="GO:0031640">
    <property type="term" value="P:killing of cells of another organism"/>
    <property type="evidence" value="ECO:0007669"/>
    <property type="project" value="UniProtKB-KW"/>
</dbReference>
<evidence type="ECO:0000313" key="8">
    <source>
        <dbReference type="Proteomes" id="UP000250235"/>
    </source>
</evidence>
<evidence type="ECO:0000256" key="5">
    <source>
        <dbReference type="ARBA" id="ARBA00023157"/>
    </source>
</evidence>
<dbReference type="InterPro" id="IPR036574">
    <property type="entry name" value="Scorpion_toxin-like_sf"/>
</dbReference>
<keyword evidence="6" id="KW-0732">Signal</keyword>
<feature type="signal peptide" evidence="6">
    <location>
        <begin position="1"/>
        <end position="25"/>
    </location>
</feature>
<dbReference type="GO" id="GO:0050832">
    <property type="term" value="P:defense response to fungus"/>
    <property type="evidence" value="ECO:0007669"/>
    <property type="project" value="UniProtKB-KW"/>
</dbReference>
<comment type="similarity">
    <text evidence="1">Belongs to the DEFL family.</text>
</comment>
<evidence type="ECO:0000256" key="2">
    <source>
        <dbReference type="ARBA" id="ARBA00022529"/>
    </source>
</evidence>
<protein>
    <submittedName>
        <fullName evidence="7">Uncharacterized protein</fullName>
    </submittedName>
</protein>